<proteinExistence type="predicted"/>
<dbReference type="AlphaFoldDB" id="A0A448YWT4"/>
<protein>
    <submittedName>
        <fullName evidence="1">Uncharacterized protein</fullName>
    </submittedName>
</protein>
<reference evidence="1 2" key="1">
    <citation type="submission" date="2019-01" db="EMBL/GenBank/DDBJ databases">
        <authorList>
            <person name="Ferrante I. M."/>
        </authorList>
    </citation>
    <scope>NUCLEOTIDE SEQUENCE [LARGE SCALE GENOMIC DNA]</scope>
    <source>
        <strain evidence="1 2">B856</strain>
    </source>
</reference>
<dbReference type="EMBL" id="CAACVS010000024">
    <property type="protein sequence ID" value="VEU34287.1"/>
    <property type="molecule type" value="Genomic_DNA"/>
</dbReference>
<name>A0A448YWT4_9STRA</name>
<evidence type="ECO:0000313" key="2">
    <source>
        <dbReference type="Proteomes" id="UP000291116"/>
    </source>
</evidence>
<dbReference type="Proteomes" id="UP000291116">
    <property type="component" value="Unassembled WGS sequence"/>
</dbReference>
<evidence type="ECO:0000313" key="1">
    <source>
        <dbReference type="EMBL" id="VEU34287.1"/>
    </source>
</evidence>
<organism evidence="1 2">
    <name type="scientific">Pseudo-nitzschia multistriata</name>
    <dbReference type="NCBI Taxonomy" id="183589"/>
    <lineage>
        <taxon>Eukaryota</taxon>
        <taxon>Sar</taxon>
        <taxon>Stramenopiles</taxon>
        <taxon>Ochrophyta</taxon>
        <taxon>Bacillariophyta</taxon>
        <taxon>Bacillariophyceae</taxon>
        <taxon>Bacillariophycidae</taxon>
        <taxon>Bacillariales</taxon>
        <taxon>Bacillariaceae</taxon>
        <taxon>Pseudo-nitzschia</taxon>
    </lineage>
</organism>
<gene>
    <name evidence="1" type="ORF">PSNMU_V1.4_AUG-EV-PASAV3_0009890</name>
</gene>
<accession>A0A448YWT4</accession>
<keyword evidence="2" id="KW-1185">Reference proteome</keyword>
<sequence>MPPVAPRGSSYPHRSEAIVPDAYRAFVVCGGGAGLRYTDGDDGVCACVCVCPDRSSGGRFFRERIDPVGEDVPPTRRLGQSSSPVVGAAAAAARVRLRVAPATAEARIDAAVLVAVRVRGIVVLHCIPSQNPAIDRSSVGHCHSSKNYAYEAENKNTFGYSSKEILCARHVA</sequence>